<sequence length="77" mass="8005">MSATEPPLTPASVRAAAALAGLPLSVDRADAITNVLNEWLPGSHALNARMRAAELDEVMPVTPFAAPQTNQAEPADD</sequence>
<proteinExistence type="predicted"/>
<accession>A0ABN1WGS5</accession>
<evidence type="ECO:0000313" key="1">
    <source>
        <dbReference type="EMBL" id="GAA1249342.1"/>
    </source>
</evidence>
<dbReference type="EMBL" id="BAAALN010000016">
    <property type="protein sequence ID" value="GAA1249342.1"/>
    <property type="molecule type" value="Genomic_DNA"/>
</dbReference>
<evidence type="ECO:0000313" key="2">
    <source>
        <dbReference type="Proteomes" id="UP001500653"/>
    </source>
</evidence>
<organism evidence="1 2">
    <name type="scientific">Prauserella halophila</name>
    <dbReference type="NCBI Taxonomy" id="185641"/>
    <lineage>
        <taxon>Bacteria</taxon>
        <taxon>Bacillati</taxon>
        <taxon>Actinomycetota</taxon>
        <taxon>Actinomycetes</taxon>
        <taxon>Pseudonocardiales</taxon>
        <taxon>Pseudonocardiaceae</taxon>
        <taxon>Prauserella</taxon>
    </lineage>
</organism>
<dbReference type="RefSeq" id="WP_253865866.1">
    <property type="nucleotide sequence ID" value="NZ_BAAALN010000016.1"/>
</dbReference>
<comment type="caution">
    <text evidence="1">The sequence shown here is derived from an EMBL/GenBank/DDBJ whole genome shotgun (WGS) entry which is preliminary data.</text>
</comment>
<keyword evidence="2" id="KW-1185">Reference proteome</keyword>
<name>A0ABN1WGS5_9PSEU</name>
<reference evidence="1 2" key="1">
    <citation type="journal article" date="2019" name="Int. J. Syst. Evol. Microbiol.">
        <title>The Global Catalogue of Microorganisms (GCM) 10K type strain sequencing project: providing services to taxonomists for standard genome sequencing and annotation.</title>
        <authorList>
            <consortium name="The Broad Institute Genomics Platform"/>
            <consortium name="The Broad Institute Genome Sequencing Center for Infectious Disease"/>
            <person name="Wu L."/>
            <person name="Ma J."/>
        </authorList>
    </citation>
    <scope>NUCLEOTIDE SEQUENCE [LARGE SCALE GENOMIC DNA]</scope>
    <source>
        <strain evidence="1 2">JCM 13023</strain>
    </source>
</reference>
<protein>
    <submittedName>
        <fullName evidence="1">Uncharacterized protein</fullName>
    </submittedName>
</protein>
<dbReference type="Proteomes" id="UP001500653">
    <property type="component" value="Unassembled WGS sequence"/>
</dbReference>
<gene>
    <name evidence="1" type="ORF">GCM10009676_39810</name>
</gene>